<protein>
    <recommendedName>
        <fullName evidence="1">PiggyBac transposable element-derived protein domain-containing protein</fullName>
    </recommendedName>
</protein>
<evidence type="ECO:0000313" key="3">
    <source>
        <dbReference type="Proteomes" id="UP000801492"/>
    </source>
</evidence>
<dbReference type="PANTHER" id="PTHR47055">
    <property type="entry name" value="DDE_TNP_1_7 DOMAIN-CONTAINING PROTEIN"/>
    <property type="match status" value="1"/>
</dbReference>
<sequence length="232" mass="26918">MLLFDRSCGCAKAFRLVPDKYLQKEDDKIEEVVCEEGPPVKKPKSNAPSVTWVRRDVTEEHSKNPTGNEDYEKNFGKAAAPLVQMLDEFDELKKALPSRFYFDNLLTGISLLTQLKQLGYGATGTIRENRIPKQYEVLLARWKDNSVVTVTSTWHCAKPPVNVLRYCITQKKRIRVAMPSQISKYNKNMGETDRMDENISYYRVGFRGKKWWWRPLFTWLLDAAMNNAWVLS</sequence>
<evidence type="ECO:0000313" key="2">
    <source>
        <dbReference type="EMBL" id="KAF2878787.1"/>
    </source>
</evidence>
<organism evidence="2 3">
    <name type="scientific">Ignelater luminosus</name>
    <name type="common">Cucubano</name>
    <name type="synonym">Pyrophorus luminosus</name>
    <dbReference type="NCBI Taxonomy" id="2038154"/>
    <lineage>
        <taxon>Eukaryota</taxon>
        <taxon>Metazoa</taxon>
        <taxon>Ecdysozoa</taxon>
        <taxon>Arthropoda</taxon>
        <taxon>Hexapoda</taxon>
        <taxon>Insecta</taxon>
        <taxon>Pterygota</taxon>
        <taxon>Neoptera</taxon>
        <taxon>Endopterygota</taxon>
        <taxon>Coleoptera</taxon>
        <taxon>Polyphaga</taxon>
        <taxon>Elateriformia</taxon>
        <taxon>Elateroidea</taxon>
        <taxon>Elateridae</taxon>
        <taxon>Agrypninae</taxon>
        <taxon>Pyrophorini</taxon>
        <taxon>Ignelater</taxon>
    </lineage>
</organism>
<comment type="caution">
    <text evidence="2">The sequence shown here is derived from an EMBL/GenBank/DDBJ whole genome shotgun (WGS) entry which is preliminary data.</text>
</comment>
<dbReference type="AlphaFoldDB" id="A0A8K0FWY2"/>
<reference evidence="2" key="1">
    <citation type="submission" date="2019-08" db="EMBL/GenBank/DDBJ databases">
        <title>The genome of the North American firefly Photinus pyralis.</title>
        <authorList>
            <consortium name="Photinus pyralis genome working group"/>
            <person name="Fallon T.R."/>
            <person name="Sander Lower S.E."/>
            <person name="Weng J.-K."/>
        </authorList>
    </citation>
    <scope>NUCLEOTIDE SEQUENCE</scope>
    <source>
        <strain evidence="2">TRF0915ILg1</strain>
        <tissue evidence="2">Whole body</tissue>
    </source>
</reference>
<name>A0A8K0FWY2_IGNLU</name>
<gene>
    <name evidence="2" type="ORF">ILUMI_27386</name>
</gene>
<dbReference type="Pfam" id="PF13843">
    <property type="entry name" value="DDE_Tnp_1_7"/>
    <property type="match status" value="1"/>
</dbReference>
<dbReference type="EMBL" id="VTPC01091287">
    <property type="protein sequence ID" value="KAF2878787.1"/>
    <property type="molecule type" value="Genomic_DNA"/>
</dbReference>
<dbReference type="PANTHER" id="PTHR47055:SF3">
    <property type="entry name" value="PHORBOL-ESTER_DAG-TYPE DOMAIN-CONTAINING PROTEIN"/>
    <property type="match status" value="1"/>
</dbReference>
<dbReference type="InterPro" id="IPR029526">
    <property type="entry name" value="PGBD"/>
</dbReference>
<accession>A0A8K0FWY2</accession>
<keyword evidence="3" id="KW-1185">Reference proteome</keyword>
<evidence type="ECO:0000259" key="1">
    <source>
        <dbReference type="Pfam" id="PF13843"/>
    </source>
</evidence>
<dbReference type="GO" id="GO:0043565">
    <property type="term" value="F:sequence-specific DNA binding"/>
    <property type="evidence" value="ECO:0007669"/>
    <property type="project" value="TreeGrafter"/>
</dbReference>
<dbReference type="Proteomes" id="UP000801492">
    <property type="component" value="Unassembled WGS sequence"/>
</dbReference>
<feature type="domain" description="PiggyBac transposable element-derived protein" evidence="1">
    <location>
        <begin position="66"/>
        <end position="229"/>
    </location>
</feature>
<dbReference type="InterPro" id="IPR052638">
    <property type="entry name" value="PiggyBac_TE-derived"/>
</dbReference>
<proteinExistence type="predicted"/>
<dbReference type="OrthoDB" id="8300647at2759"/>